<organism evidence="2 3">
    <name type="scientific">Umezawaea tangerina</name>
    <dbReference type="NCBI Taxonomy" id="84725"/>
    <lineage>
        <taxon>Bacteria</taxon>
        <taxon>Bacillati</taxon>
        <taxon>Actinomycetota</taxon>
        <taxon>Actinomycetes</taxon>
        <taxon>Pseudonocardiales</taxon>
        <taxon>Pseudonocardiaceae</taxon>
        <taxon>Umezawaea</taxon>
    </lineage>
</organism>
<evidence type="ECO:0000313" key="2">
    <source>
        <dbReference type="EMBL" id="PRY32712.1"/>
    </source>
</evidence>
<proteinExistence type="predicted"/>
<name>A0A2T0SH26_9PSEU</name>
<dbReference type="EMBL" id="PVTF01000020">
    <property type="protein sequence ID" value="PRY32712.1"/>
    <property type="molecule type" value="Genomic_DNA"/>
</dbReference>
<comment type="caution">
    <text evidence="2">The sequence shown here is derived from an EMBL/GenBank/DDBJ whole genome shotgun (WGS) entry which is preliminary data.</text>
</comment>
<dbReference type="Proteomes" id="UP000239494">
    <property type="component" value="Unassembled WGS sequence"/>
</dbReference>
<sequence>MPAGWTTQRWTEVFLDQSAMFREAVAEADPAAAVPSCPGWTFADLAVHVARFLETSIEYLRTGSTVRLKPPPPPVGSSPIEYLDTQLADAAEVLPLVPGNRPTWTFSPAAPDLAWVWHRRIAHELDLRRWDAQAALRHLVLGDADLAADGIDEALGTLLAAKYTTDVPLETAGTVIVRCTDVPEGWHVRLTPGEVPEVRAVAPGEVADVEVDGEAQLIHYGLWGRLPLKAVGDEAVLRAVRMDR</sequence>
<reference evidence="2 3" key="1">
    <citation type="submission" date="2018-03" db="EMBL/GenBank/DDBJ databases">
        <title>Genomic Encyclopedia of Archaeal and Bacterial Type Strains, Phase II (KMG-II): from individual species to whole genera.</title>
        <authorList>
            <person name="Goeker M."/>
        </authorList>
    </citation>
    <scope>NUCLEOTIDE SEQUENCE [LARGE SCALE GENOMIC DNA]</scope>
    <source>
        <strain evidence="2 3">DSM 44720</strain>
    </source>
</reference>
<evidence type="ECO:0000313" key="3">
    <source>
        <dbReference type="Proteomes" id="UP000239494"/>
    </source>
</evidence>
<protein>
    <submittedName>
        <fullName evidence="2">MDMPI-like protein</fullName>
    </submittedName>
</protein>
<dbReference type="OrthoDB" id="3671213at2"/>
<dbReference type="GO" id="GO:0005886">
    <property type="term" value="C:plasma membrane"/>
    <property type="evidence" value="ECO:0007669"/>
    <property type="project" value="TreeGrafter"/>
</dbReference>
<dbReference type="Pfam" id="PF11716">
    <property type="entry name" value="MDMPI_N"/>
    <property type="match status" value="1"/>
</dbReference>
<dbReference type="PANTHER" id="PTHR40758">
    <property type="entry name" value="CONSERVED PROTEIN"/>
    <property type="match status" value="1"/>
</dbReference>
<dbReference type="RefSeq" id="WP_106196194.1">
    <property type="nucleotide sequence ID" value="NZ_PVTF01000020.1"/>
</dbReference>
<dbReference type="PANTHER" id="PTHR40758:SF1">
    <property type="entry name" value="CONSERVED PROTEIN"/>
    <property type="match status" value="1"/>
</dbReference>
<accession>A0A2T0SH26</accession>
<dbReference type="InterPro" id="IPR024344">
    <property type="entry name" value="MDMPI_metal-binding"/>
</dbReference>
<keyword evidence="3" id="KW-1185">Reference proteome</keyword>
<feature type="domain" description="Mycothiol-dependent maleylpyruvate isomerase metal-binding" evidence="1">
    <location>
        <begin position="16"/>
        <end position="133"/>
    </location>
</feature>
<dbReference type="GO" id="GO:0046872">
    <property type="term" value="F:metal ion binding"/>
    <property type="evidence" value="ECO:0007669"/>
    <property type="project" value="InterPro"/>
</dbReference>
<evidence type="ECO:0000259" key="1">
    <source>
        <dbReference type="Pfam" id="PF11716"/>
    </source>
</evidence>
<gene>
    <name evidence="2" type="ORF">CLV43_120131</name>
</gene>
<dbReference type="AlphaFoldDB" id="A0A2T0SH26"/>